<evidence type="ECO:0000313" key="3">
    <source>
        <dbReference type="Proteomes" id="UP000298210"/>
    </source>
</evidence>
<dbReference type="PANTHER" id="PTHR42886:SF29">
    <property type="entry name" value="PUMMELIG, ISOFORM A"/>
    <property type="match status" value="1"/>
</dbReference>
<evidence type="ECO:0000313" key="2">
    <source>
        <dbReference type="EMBL" id="TES49731.1"/>
    </source>
</evidence>
<evidence type="ECO:0000259" key="1">
    <source>
        <dbReference type="Pfam" id="PF12697"/>
    </source>
</evidence>
<proteinExistence type="predicted"/>
<dbReference type="PANTHER" id="PTHR42886">
    <property type="entry name" value="RE40534P-RELATED"/>
    <property type="match status" value="1"/>
</dbReference>
<dbReference type="SUPFAM" id="SSF53474">
    <property type="entry name" value="alpha/beta-Hydrolases"/>
    <property type="match status" value="1"/>
</dbReference>
<feature type="domain" description="AB hydrolase-1" evidence="1">
    <location>
        <begin position="19"/>
        <end position="241"/>
    </location>
</feature>
<keyword evidence="2" id="KW-0378">Hydrolase</keyword>
<accession>A0A4Y7WMV5</accession>
<dbReference type="InterPro" id="IPR000073">
    <property type="entry name" value="AB_hydrolase_1"/>
</dbReference>
<dbReference type="RefSeq" id="WP_134259087.1">
    <property type="nucleotide sequence ID" value="NZ_LDIM01000006.1"/>
</dbReference>
<dbReference type="AlphaFoldDB" id="A0A4Y7WMV5"/>
<gene>
    <name evidence="2" type="ORF">E2L03_09750</name>
</gene>
<protein>
    <submittedName>
        <fullName evidence="2">Alpha/beta hydrolase</fullName>
    </submittedName>
</protein>
<dbReference type="Pfam" id="PF12697">
    <property type="entry name" value="Abhydrolase_6"/>
    <property type="match status" value="1"/>
</dbReference>
<dbReference type="Gene3D" id="3.40.50.1820">
    <property type="entry name" value="alpha/beta hydrolase"/>
    <property type="match status" value="1"/>
</dbReference>
<reference evidence="2 3" key="1">
    <citation type="submission" date="2019-03" db="EMBL/GenBank/DDBJ databases">
        <authorList>
            <person name="Liu G."/>
        </authorList>
    </citation>
    <scope>NUCLEOTIDE SEQUENCE [LARGE SCALE GENOMIC DNA]</scope>
    <source>
        <strain evidence="2 3">DSM 19099</strain>
    </source>
</reference>
<organism evidence="2 3">
    <name type="scientific">Shouchella lehensis</name>
    <dbReference type="NCBI Taxonomy" id="300825"/>
    <lineage>
        <taxon>Bacteria</taxon>
        <taxon>Bacillati</taxon>
        <taxon>Bacillota</taxon>
        <taxon>Bacilli</taxon>
        <taxon>Bacillales</taxon>
        <taxon>Bacillaceae</taxon>
        <taxon>Shouchella</taxon>
    </lineage>
</organism>
<dbReference type="GO" id="GO:0016787">
    <property type="term" value="F:hydrolase activity"/>
    <property type="evidence" value="ECO:0007669"/>
    <property type="project" value="UniProtKB-KW"/>
</dbReference>
<dbReference type="EMBL" id="SNUX01000002">
    <property type="protein sequence ID" value="TES49731.1"/>
    <property type="molecule type" value="Genomic_DNA"/>
</dbReference>
<comment type="caution">
    <text evidence="2">The sequence shown here is derived from an EMBL/GenBank/DDBJ whole genome shotgun (WGS) entry which is preliminary data.</text>
</comment>
<dbReference type="InterPro" id="IPR029058">
    <property type="entry name" value="AB_hydrolase_fold"/>
</dbReference>
<name>A0A4Y7WMV5_9BACI</name>
<sequence length="253" mass="28315">MSTSVLAFQEVGDPLQPLLFFIHGGGVSSWMWEKQLTAFSSTYHCLAVDLPEHGKSKGQFSIGQSALKCLQLAKEKAEGKPIHLIGFSLGAQVVIDMISKDPNVAETAMINSALVNTTSFVRTGGLLALQASYPLAKYRTFAKAQANVLYIPEEQFDHYYEESKQLKRDTLVRVMRENLSYQLPSSFSSVKTKMLVTVGEKENRMMKRSLTEIKYTNEYCQDQVFTGVGHGYSLADPHGFNTVLLNWVTGERW</sequence>
<dbReference type="Proteomes" id="UP000298210">
    <property type="component" value="Unassembled WGS sequence"/>
</dbReference>